<accession>A0A9N9AZU9</accession>
<feature type="non-terminal residue" evidence="1">
    <location>
        <position position="109"/>
    </location>
</feature>
<organism evidence="1 2">
    <name type="scientific">Funneliformis mosseae</name>
    <name type="common">Endomycorrhizal fungus</name>
    <name type="synonym">Glomus mosseae</name>
    <dbReference type="NCBI Taxonomy" id="27381"/>
    <lineage>
        <taxon>Eukaryota</taxon>
        <taxon>Fungi</taxon>
        <taxon>Fungi incertae sedis</taxon>
        <taxon>Mucoromycota</taxon>
        <taxon>Glomeromycotina</taxon>
        <taxon>Glomeromycetes</taxon>
        <taxon>Glomerales</taxon>
        <taxon>Glomeraceae</taxon>
        <taxon>Funneliformis</taxon>
    </lineage>
</organism>
<name>A0A9N9AZU9_FUNMO</name>
<protein>
    <submittedName>
        <fullName evidence="1">11001_t:CDS:1</fullName>
    </submittedName>
</protein>
<proteinExistence type="predicted"/>
<evidence type="ECO:0000313" key="2">
    <source>
        <dbReference type="Proteomes" id="UP000789375"/>
    </source>
</evidence>
<reference evidence="1" key="1">
    <citation type="submission" date="2021-06" db="EMBL/GenBank/DDBJ databases">
        <authorList>
            <person name="Kallberg Y."/>
            <person name="Tangrot J."/>
            <person name="Rosling A."/>
        </authorList>
    </citation>
    <scope>NUCLEOTIDE SEQUENCE</scope>
    <source>
        <strain evidence="1">87-6 pot B 2015</strain>
    </source>
</reference>
<sequence>QQWKGETLKIRGCYITYVRLVEGAYTKPFFVSRYLSIISKRLLFGIQFRELNCKGGYFAHSKEISSSKYGSPDLNNRESMIIGNTNVDEAKQEDSPLYEEGTVLVEMKK</sequence>
<dbReference type="AlphaFoldDB" id="A0A9N9AZU9"/>
<keyword evidence="2" id="KW-1185">Reference proteome</keyword>
<gene>
    <name evidence="1" type="ORF">FMOSSE_LOCUS6453</name>
</gene>
<evidence type="ECO:0000313" key="1">
    <source>
        <dbReference type="EMBL" id="CAG8550723.1"/>
    </source>
</evidence>
<dbReference type="EMBL" id="CAJVPP010001355">
    <property type="protein sequence ID" value="CAG8550723.1"/>
    <property type="molecule type" value="Genomic_DNA"/>
</dbReference>
<comment type="caution">
    <text evidence="1">The sequence shown here is derived from an EMBL/GenBank/DDBJ whole genome shotgun (WGS) entry which is preliminary data.</text>
</comment>
<dbReference type="Proteomes" id="UP000789375">
    <property type="component" value="Unassembled WGS sequence"/>
</dbReference>